<evidence type="ECO:0000256" key="1">
    <source>
        <dbReference type="ARBA" id="ARBA00004123"/>
    </source>
</evidence>
<dbReference type="PANTHER" id="PTHR12133:SF2">
    <property type="entry name" value="TRNA (ADENINE(58)-N(1))-METHYLTRANSFERASE CATALYTIC SUBUNIT TRMT61A"/>
    <property type="match status" value="1"/>
</dbReference>
<evidence type="ECO:0000256" key="8">
    <source>
        <dbReference type="ARBA" id="ARBA00023242"/>
    </source>
</evidence>
<evidence type="ECO:0000256" key="4">
    <source>
        <dbReference type="ARBA" id="ARBA00022603"/>
    </source>
</evidence>
<dbReference type="PANTHER" id="PTHR12133">
    <property type="entry name" value="TRNA (ADENINE(58)-N(1))-METHYLTRANSFERASE"/>
    <property type="match status" value="1"/>
</dbReference>
<evidence type="ECO:0000256" key="9">
    <source>
        <dbReference type="ARBA" id="ARBA00033309"/>
    </source>
</evidence>
<keyword evidence="6" id="KW-0949">S-adenosyl-L-methionine</keyword>
<evidence type="ECO:0000256" key="3">
    <source>
        <dbReference type="ARBA" id="ARBA00015963"/>
    </source>
</evidence>
<keyword evidence="8" id="KW-0539">Nucleus</keyword>
<evidence type="ECO:0000259" key="11">
    <source>
        <dbReference type="Pfam" id="PF08704"/>
    </source>
</evidence>
<comment type="subcellular location">
    <subcellularLocation>
        <location evidence="1">Nucleus</location>
    </subcellularLocation>
</comment>
<keyword evidence="4 12" id="KW-0489">Methyltransferase</keyword>
<protein>
    <recommendedName>
        <fullName evidence="3">tRNA (adenine(58)-N(1))-methyltransferase catalytic subunit TRM61</fullName>
        <ecNumber evidence="2">2.1.1.220</ecNumber>
    </recommendedName>
    <alternativeName>
        <fullName evidence="9">tRNA(m1A58)-methyltransferase subunit TRM61</fullName>
    </alternativeName>
</protein>
<dbReference type="Pfam" id="PF08704">
    <property type="entry name" value="GCD14"/>
    <property type="match status" value="3"/>
</dbReference>
<feature type="region of interest" description="Disordered" evidence="10">
    <location>
        <begin position="284"/>
        <end position="305"/>
    </location>
</feature>
<dbReference type="SUPFAM" id="SSF53335">
    <property type="entry name" value="S-adenosyl-L-methionine-dependent methyltransferases"/>
    <property type="match status" value="1"/>
</dbReference>
<feature type="domain" description="tRNA (adenine(58)-N(1))-methyltransferase catalytic subunit TRM61 C-terminal" evidence="11">
    <location>
        <begin position="118"/>
        <end position="179"/>
    </location>
</feature>
<evidence type="ECO:0000256" key="10">
    <source>
        <dbReference type="SAM" id="MobiDB-lite"/>
    </source>
</evidence>
<organism evidence="12 13">
    <name type="scientific">Glonium stellatum</name>
    <dbReference type="NCBI Taxonomy" id="574774"/>
    <lineage>
        <taxon>Eukaryota</taxon>
        <taxon>Fungi</taxon>
        <taxon>Dikarya</taxon>
        <taxon>Ascomycota</taxon>
        <taxon>Pezizomycotina</taxon>
        <taxon>Dothideomycetes</taxon>
        <taxon>Pleosporomycetidae</taxon>
        <taxon>Gloniales</taxon>
        <taxon>Gloniaceae</taxon>
        <taxon>Glonium</taxon>
    </lineage>
</organism>
<feature type="domain" description="tRNA (adenine(58)-N(1))-methyltransferase catalytic subunit TRM61 C-terminal" evidence="11">
    <location>
        <begin position="207"/>
        <end position="281"/>
    </location>
</feature>
<feature type="compositionally biased region" description="Basic residues" evidence="10">
    <location>
        <begin position="434"/>
        <end position="446"/>
    </location>
</feature>
<evidence type="ECO:0000256" key="2">
    <source>
        <dbReference type="ARBA" id="ARBA00012796"/>
    </source>
</evidence>
<dbReference type="GO" id="GO:0030488">
    <property type="term" value="P:tRNA methylation"/>
    <property type="evidence" value="ECO:0007669"/>
    <property type="project" value="InterPro"/>
</dbReference>
<keyword evidence="5 12" id="KW-0808">Transferase</keyword>
<feature type="domain" description="tRNA (adenine(58)-N(1))-methyltransferase catalytic subunit TRM61 C-terminal" evidence="11">
    <location>
        <begin position="324"/>
        <end position="500"/>
    </location>
</feature>
<proteinExistence type="predicted"/>
<dbReference type="InterPro" id="IPR014816">
    <property type="entry name" value="tRNA_MeTrfase_Gcd14"/>
</dbReference>
<dbReference type="Gene3D" id="3.10.330.20">
    <property type="match status" value="1"/>
</dbReference>
<feature type="region of interest" description="Disordered" evidence="10">
    <location>
        <begin position="71"/>
        <end position="111"/>
    </location>
</feature>
<evidence type="ECO:0000313" key="12">
    <source>
        <dbReference type="EMBL" id="OCL02238.1"/>
    </source>
</evidence>
<dbReference type="EMBL" id="KV750981">
    <property type="protein sequence ID" value="OCL02238.1"/>
    <property type="molecule type" value="Genomic_DNA"/>
</dbReference>
<gene>
    <name evidence="12" type="ORF">AOQ84DRAFT_251293</name>
</gene>
<dbReference type="EC" id="2.1.1.220" evidence="2"/>
<keyword evidence="13" id="KW-1185">Reference proteome</keyword>
<sequence>PSPFLDPGPTSSANTLALLHLKRDLLIPTILSESSTHSDTDYAEGKVTNTRFGSFPHSTLLNQPWGTQILASNVDTGSRGSKGKKRKREDGETPKEIEEDGEEFKGGRNQAATAASSGFVHLLPPTPEAWTLSLPHRTQVVYTPDYSYILQRLRARPGDRIIEAGAGSGSFTHAAARAVFNGYPDADNEGNAAQNGTVTKSKKKRKYGSVYSFEFHAPRAEQLQAEITEHGLNPIVRITNRDVYEDGFCLPASPGAPAEPEADCVFLDLPAPWLALKHLTRTPLSPSTLRSVDSTSSPSTPNPLQAQTTVEMTSFRSPLNPSTPTRICAFSPCIEQVQRTVNTLRQLGWVEIDMVEILHRRLDVRRERVGLQEEGLRGANASAATVQEAVQRLREVEGRFKAFHELQKEDASSVQGNGKEAAEEAVEGAEVAKKNNKGKGKGKGKSNVKAEADTAYLSRQQRLENLKAAASERDLFKEGRLLHRTEPELKTHTSYLVFAVLPRVWAKEDEENCRRKW</sequence>
<name>A0A8E2JM62_9PEZI</name>
<evidence type="ECO:0000256" key="7">
    <source>
        <dbReference type="ARBA" id="ARBA00022694"/>
    </source>
</evidence>
<dbReference type="InterPro" id="IPR029063">
    <property type="entry name" value="SAM-dependent_MTases_sf"/>
</dbReference>
<feature type="non-terminal residue" evidence="12">
    <location>
        <position position="517"/>
    </location>
</feature>
<dbReference type="InterPro" id="IPR049470">
    <property type="entry name" value="TRM61_C"/>
</dbReference>
<dbReference type="AlphaFoldDB" id="A0A8E2JM62"/>
<accession>A0A8E2JM62</accession>
<dbReference type="GO" id="GO:0160107">
    <property type="term" value="F:tRNA (adenine(58)-N1)-methyltransferase activity"/>
    <property type="evidence" value="ECO:0007669"/>
    <property type="project" value="UniProtKB-EC"/>
</dbReference>
<dbReference type="PROSITE" id="PS51620">
    <property type="entry name" value="SAM_TRM61"/>
    <property type="match status" value="1"/>
</dbReference>
<reference evidence="12 13" key="1">
    <citation type="journal article" date="2016" name="Nat. Commun.">
        <title>Ectomycorrhizal ecology is imprinted in the genome of the dominant symbiotic fungus Cenococcum geophilum.</title>
        <authorList>
            <consortium name="DOE Joint Genome Institute"/>
            <person name="Peter M."/>
            <person name="Kohler A."/>
            <person name="Ohm R.A."/>
            <person name="Kuo A."/>
            <person name="Krutzmann J."/>
            <person name="Morin E."/>
            <person name="Arend M."/>
            <person name="Barry K.W."/>
            <person name="Binder M."/>
            <person name="Choi C."/>
            <person name="Clum A."/>
            <person name="Copeland A."/>
            <person name="Grisel N."/>
            <person name="Haridas S."/>
            <person name="Kipfer T."/>
            <person name="LaButti K."/>
            <person name="Lindquist E."/>
            <person name="Lipzen A."/>
            <person name="Maire R."/>
            <person name="Meier B."/>
            <person name="Mihaltcheva S."/>
            <person name="Molinier V."/>
            <person name="Murat C."/>
            <person name="Poggeler S."/>
            <person name="Quandt C.A."/>
            <person name="Sperisen C."/>
            <person name="Tritt A."/>
            <person name="Tisserant E."/>
            <person name="Crous P.W."/>
            <person name="Henrissat B."/>
            <person name="Nehls U."/>
            <person name="Egli S."/>
            <person name="Spatafora J.W."/>
            <person name="Grigoriev I.V."/>
            <person name="Martin F.M."/>
        </authorList>
    </citation>
    <scope>NUCLEOTIDE SEQUENCE [LARGE SCALE GENOMIC DNA]</scope>
    <source>
        <strain evidence="12 13">CBS 207.34</strain>
    </source>
</reference>
<evidence type="ECO:0000256" key="6">
    <source>
        <dbReference type="ARBA" id="ARBA00022691"/>
    </source>
</evidence>
<dbReference type="GO" id="GO:0005634">
    <property type="term" value="C:nucleus"/>
    <property type="evidence" value="ECO:0007669"/>
    <property type="project" value="UniProtKB-SubCell"/>
</dbReference>
<feature type="non-terminal residue" evidence="12">
    <location>
        <position position="1"/>
    </location>
</feature>
<dbReference type="Proteomes" id="UP000250140">
    <property type="component" value="Unassembled WGS sequence"/>
</dbReference>
<dbReference type="OrthoDB" id="1925287at2759"/>
<evidence type="ECO:0000256" key="5">
    <source>
        <dbReference type="ARBA" id="ARBA00022679"/>
    </source>
</evidence>
<evidence type="ECO:0000313" key="13">
    <source>
        <dbReference type="Proteomes" id="UP000250140"/>
    </source>
</evidence>
<dbReference type="Gene3D" id="3.40.50.150">
    <property type="entry name" value="Vaccinia Virus protein VP39"/>
    <property type="match status" value="1"/>
</dbReference>
<feature type="region of interest" description="Disordered" evidence="10">
    <location>
        <begin position="407"/>
        <end position="451"/>
    </location>
</feature>
<keyword evidence="7" id="KW-0819">tRNA processing</keyword>
<dbReference type="GO" id="GO:0031515">
    <property type="term" value="C:tRNA (m1A) methyltransferase complex"/>
    <property type="evidence" value="ECO:0007669"/>
    <property type="project" value="InterPro"/>
</dbReference>